<reference evidence="1 2" key="1">
    <citation type="submission" date="2016-11" db="EMBL/GenBank/DDBJ databases">
        <authorList>
            <person name="Jaros S."/>
            <person name="Januszkiewicz K."/>
            <person name="Wedrychowicz H."/>
        </authorList>
    </citation>
    <scope>NUCLEOTIDE SEQUENCE [LARGE SCALE GENOMIC DNA]</scope>
    <source>
        <strain evidence="1 2">GAS86</strain>
    </source>
</reference>
<organism evidence="1 2">
    <name type="scientific">Paraburkholderia phenazinium</name>
    <dbReference type="NCBI Taxonomy" id="60549"/>
    <lineage>
        <taxon>Bacteria</taxon>
        <taxon>Pseudomonadati</taxon>
        <taxon>Pseudomonadota</taxon>
        <taxon>Betaproteobacteria</taxon>
        <taxon>Burkholderiales</taxon>
        <taxon>Burkholderiaceae</taxon>
        <taxon>Paraburkholderia</taxon>
    </lineage>
</organism>
<name>A0A1N6JZV1_9BURK</name>
<dbReference type="AlphaFoldDB" id="A0A1N6JZV1"/>
<dbReference type="Proteomes" id="UP000184693">
    <property type="component" value="Unassembled WGS sequence"/>
</dbReference>
<accession>A0A1N6JZV1</accession>
<proteinExistence type="predicted"/>
<protein>
    <submittedName>
        <fullName evidence="1">Uncharacterized protein</fullName>
    </submittedName>
</protein>
<evidence type="ECO:0000313" key="1">
    <source>
        <dbReference type="EMBL" id="SIO49781.1"/>
    </source>
</evidence>
<sequence>METMLVVVRPNTLLTCYGTDELPFHRDPSVKVAPDFCGGLISDTLRL</sequence>
<dbReference type="EMBL" id="FSRM01000002">
    <property type="protein sequence ID" value="SIO49781.1"/>
    <property type="molecule type" value="Genomic_DNA"/>
</dbReference>
<gene>
    <name evidence="1" type="ORF">SAMN05444168_5567</name>
</gene>
<evidence type="ECO:0000313" key="2">
    <source>
        <dbReference type="Proteomes" id="UP000184693"/>
    </source>
</evidence>